<dbReference type="GO" id="GO:0003677">
    <property type="term" value="F:DNA binding"/>
    <property type="evidence" value="ECO:0007669"/>
    <property type="project" value="UniProtKB-KW"/>
</dbReference>
<dbReference type="EMBL" id="CACVBS010000028">
    <property type="protein sequence ID" value="CAA7259955.1"/>
    <property type="molecule type" value="Genomic_DNA"/>
</dbReference>
<evidence type="ECO:0000256" key="1">
    <source>
        <dbReference type="SAM" id="MobiDB-lite"/>
    </source>
</evidence>
<feature type="compositionally biased region" description="Basic and acidic residues" evidence="1">
    <location>
        <begin position="578"/>
        <end position="591"/>
    </location>
</feature>
<feature type="compositionally biased region" description="Polar residues" evidence="1">
    <location>
        <begin position="628"/>
        <end position="641"/>
    </location>
</feature>
<dbReference type="Proteomes" id="UP000467700">
    <property type="component" value="Unassembled WGS sequence"/>
</dbReference>
<dbReference type="CDD" id="cd16169">
    <property type="entry name" value="Tau138_eWH"/>
    <property type="match status" value="1"/>
</dbReference>
<dbReference type="GO" id="GO:0042791">
    <property type="term" value="P:5S class rRNA transcription by RNA polymerase III"/>
    <property type="evidence" value="ECO:0007669"/>
    <property type="project" value="TreeGrafter"/>
</dbReference>
<sequence length="2089" mass="235019">MSRFETWHTHSHYTFQCLCTLLMSRNYFLHWAGGACHMDELVHHCLRELAFDGDLGSDVSRLKDFIAAFYAHANASHTQTLDDAFYSFIWSIVVQQPTVLVGLVPEGITSEVWVAPQVSAKRKAKARGEDHVETNPPKLDPIPDSKKAPLDTLRRAYGDRLRIAAEPEAIFAAITGSHIRSSKMSPMVYSTLQIVTRGRDKGISVVELGKRSGYDQKTCFYLVRQLTEMDLILKVRQGGVGTHFCIHKYFFERSSSWKAILNEETQAETLQIKLPTAEDVLVDDESDVEDLQSLDFTPIDARHLSSFPLISSRIIRLLKASRNRLHASNNMLVTLGFPNPTKTDRRFFQSRIREMVQQGLIEKVVVPNTRSKSSDATVKCFRLLDQGAHPEGQNAVVSSDEDDDLDGTPSASQSGVKLNSTVHKQLIDLLEESGTTGMTLNEFSSSLGQFDKRTIELLLARADRSQPPPHLSDWHVAGLMETNGRERRHRYYTVANYRKLVTREELDKTSAGYQDIDLRHSGEFYLMDASLFYQTDKDLACYSDAFKGTSAQQPGTTKKRVFKNPILPNGQVKRGRPRKSDITKYVPEESQKQSSRKRKRELSLSPSNLGAVVKSPSDHLNGHGDATASAQEVSIQETSDQPPAKRRRGRPPKAKSTPAIESAPLKVQVVSVPQKERSQRLRLGKNNVLHQDEVQPIVERRQTRSRSKAKIKETPTSALDDDEDENVDVPDSVEVGKSDVNKDLPNEPGGDTVSFRDGLHSTDVQPLHRANSPCTEQPQTDLPVPSVDRGIVHVSPRPQLSVSSTISTPLPAILPNCGRVNVSHLRRENEILRLIANAGGLVNTQSGRLYEDHVKLLESLAAAGEPASSPAGTKTDKRTMISTLDSLERKGRIKQLRTSFTPHNSIASRATCIAYLPDTDQSKLNAFLADLARPASQSATPSVKKIEDLEFGAPSPTTPRVAPALQRLQVEQPATDTNERWSKNMNRANQLFNRSDQEIRDILLAEHTTASQFFGYIIGKVMRCRQLHLSILQFLESLEVLPIVVSKEKRIIDISLLCSDLPLALYCPLVSPLSFNKDLATFFSTEAGRATVIKDLPQELQSALQFGKSRPRSRFLDMFEVLRCLSLVIPLQPSTSDTPFIACSPNGNHPTRFDRVGMDGCTSNALMNASNYWQCQESADIHVWSAPETPPPFWKSVSVKTHSDGIAYWRDLHEACINFETDVEDPAGPQVQLSATSLGVGRSLRRVASWKADYFFTWHQMQFLKRYVDPSGSTPLQIQGDQERETELRRISWVVSAPQGVVEDYFSGATKKISRSVERSKHKALKEQKRKEEDAKKSLARKAEEARLQREQEWLELLRIVHPGGIPLSAAVRIERVRQSYLQAGSVKDITKWEKEIRSTLREAELVSSTGLKMPTKLFLGKHLSNAHPASSTAVHAEMSIHELIDLQGPPIEHDPPKAKRKRKKDSEEVDTHKKRTRRHRFQWNSDFDELARDASVIIRSRCRGLARVDWGAFEQVFPTVPRNTVRQRLVHIKETPGNEAYLRRLEDAWYDLWKKHKGTPLLPDNTEESPSDFDLIKHVEFLRSHIDKNALRVGFVPATTTDTVVIPPKIEDLHQHFEITRNEKEAPEWEFMWNALIEEGRERSLKLHIFSRCCEDFICPTSESEEIALAEAALKMVMGTPSELYESDIASTLLRSRGNEAISTATKKLLACGVLSKLQRDPTKPRPGRQLKISDSNQNAIGGSISRDTFQDAVSLLEELDPNDSTWHEWPLTATDGDCATLIQLASEDKIDFKIDTSLARAARPALDWNSKKADDDQIETTLKVRYDFSAEARESVPDETPVLSDSVEQPSEAFWGDEHGLSVSGSLGCCRRTLQERSGLVDCALCLREALQSLITSLDRDVHRDVEWLMDIVCQAGEVGIRKSELAMLCSPGEAPIMPLVNRLTEADVPQAYWVGYDTLVLIAANAIPKWSVVVSDNPLVHIFPRRWLDINGQRVGEFWQAALRAVMGAVIFRPGITQAQLRWRLRAVYDRQEIIEVVRYLHEEGFLQLRIEGSSTEISESISVPFDEDEESRAYWFIGDRRWYQV</sequence>
<dbReference type="InterPro" id="IPR035625">
    <property type="entry name" value="Tfc3-like_eWH"/>
</dbReference>
<dbReference type="Pfam" id="PF20222">
    <property type="entry name" value="DUF6581"/>
    <property type="match status" value="1"/>
</dbReference>
<dbReference type="InterPro" id="IPR044210">
    <property type="entry name" value="Tfc3-like"/>
</dbReference>
<name>A0A8S0VQH1_CYCAE</name>
<feature type="compositionally biased region" description="Acidic residues" evidence="1">
    <location>
        <begin position="719"/>
        <end position="728"/>
    </location>
</feature>
<feature type="region of interest" description="Disordered" evidence="1">
    <location>
        <begin position="124"/>
        <end position="145"/>
    </location>
</feature>
<feature type="region of interest" description="Disordered" evidence="1">
    <location>
        <begin position="1447"/>
        <end position="1477"/>
    </location>
</feature>
<protein>
    <recommendedName>
        <fullName evidence="2">Transcription factor tau subunit sfc3/Tfc3 C-terminal domain-containing protein</fullName>
    </recommendedName>
</protein>
<dbReference type="GO" id="GO:0006384">
    <property type="term" value="P:transcription initiation at RNA polymerase III promoter"/>
    <property type="evidence" value="ECO:0007669"/>
    <property type="project" value="InterPro"/>
</dbReference>
<evidence type="ECO:0000313" key="3">
    <source>
        <dbReference type="EMBL" id="CAA7259955.1"/>
    </source>
</evidence>
<feature type="region of interest" description="Disordered" evidence="1">
    <location>
        <begin position="391"/>
        <end position="417"/>
    </location>
</feature>
<feature type="region of interest" description="Disordered" evidence="1">
    <location>
        <begin position="566"/>
        <end position="783"/>
    </location>
</feature>
<feature type="domain" description="Transcription factor tau subunit sfc3/Tfc3 C-terminal" evidence="2">
    <location>
        <begin position="1478"/>
        <end position="1862"/>
    </location>
</feature>
<organism evidence="3 4">
    <name type="scientific">Cyclocybe aegerita</name>
    <name type="common">Black poplar mushroom</name>
    <name type="synonym">Agrocybe aegerita</name>
    <dbReference type="NCBI Taxonomy" id="1973307"/>
    <lineage>
        <taxon>Eukaryota</taxon>
        <taxon>Fungi</taxon>
        <taxon>Dikarya</taxon>
        <taxon>Basidiomycota</taxon>
        <taxon>Agaricomycotina</taxon>
        <taxon>Agaricomycetes</taxon>
        <taxon>Agaricomycetidae</taxon>
        <taxon>Agaricales</taxon>
        <taxon>Agaricineae</taxon>
        <taxon>Bolbitiaceae</taxon>
        <taxon>Cyclocybe</taxon>
    </lineage>
</organism>
<feature type="compositionally biased region" description="Basic and acidic residues" evidence="1">
    <location>
        <begin position="734"/>
        <end position="745"/>
    </location>
</feature>
<evidence type="ECO:0000313" key="4">
    <source>
        <dbReference type="Proteomes" id="UP000467700"/>
    </source>
</evidence>
<dbReference type="GO" id="GO:0005634">
    <property type="term" value="C:nucleus"/>
    <property type="evidence" value="ECO:0007669"/>
    <property type="project" value="UniProtKB-SubCell"/>
</dbReference>
<dbReference type="InterPro" id="IPR046488">
    <property type="entry name" value="Sfc3/Tfc3_C"/>
</dbReference>
<feature type="region of interest" description="Disordered" evidence="1">
    <location>
        <begin position="1317"/>
        <end position="1338"/>
    </location>
</feature>
<accession>A0A8S0VQH1</accession>
<evidence type="ECO:0000259" key="2">
    <source>
        <dbReference type="Pfam" id="PF20222"/>
    </source>
</evidence>
<reference evidence="3 4" key="1">
    <citation type="submission" date="2020-01" db="EMBL/GenBank/DDBJ databases">
        <authorList>
            <person name="Gupta K D."/>
        </authorList>
    </citation>
    <scope>NUCLEOTIDE SEQUENCE [LARGE SCALE GENOMIC DNA]</scope>
</reference>
<keyword evidence="4" id="KW-1185">Reference proteome</keyword>
<dbReference type="PANTHER" id="PTHR15180">
    <property type="entry name" value="GENERAL TRANSCRIPTION FACTOR 3C POLYPEPTIDE 1"/>
    <property type="match status" value="1"/>
</dbReference>
<dbReference type="OrthoDB" id="68020at2759"/>
<dbReference type="PANTHER" id="PTHR15180:SF1">
    <property type="entry name" value="GENERAL TRANSCRIPTION FACTOR 3C POLYPEPTIDE 1"/>
    <property type="match status" value="1"/>
</dbReference>
<proteinExistence type="predicted"/>
<gene>
    <name evidence="3" type="ORF">AAE3_LOCUS2098</name>
</gene>
<feature type="compositionally biased region" description="Basic and acidic residues" evidence="1">
    <location>
        <begin position="690"/>
        <end position="702"/>
    </location>
</feature>
<feature type="compositionally biased region" description="Basic residues" evidence="1">
    <location>
        <begin position="644"/>
        <end position="653"/>
    </location>
</feature>
<comment type="caution">
    <text evidence="3">The sequence shown here is derived from an EMBL/GenBank/DDBJ whole genome shotgun (WGS) entry which is preliminary data.</text>
</comment>
<dbReference type="GO" id="GO:0000127">
    <property type="term" value="C:transcription factor TFIIIC complex"/>
    <property type="evidence" value="ECO:0007669"/>
    <property type="project" value="InterPro"/>
</dbReference>